<sequence>MSHDRKQPSTAFVWFVFLFCAIYLARLRDPSSSFLPAYVYFPLLLLFSPLVFVPLDHPHVLPFPPPPPGSDHGDEQPSLVFVVVAVNLTSPSLPPLPASSPVFLSPLLNCSAQGDEIPTRPGSVLFIHCVRSTPPPSRPSFFSPKFLPVFVFPVHHHPAQGDEKETWRPAEGLGSVFLGFSNPFS</sequence>
<accession>A0A0C4EDC9</accession>
<dbReference type="EMBL" id="ADBL01002650">
    <property type="status" value="NOT_ANNOTATED_CDS"/>
    <property type="molecule type" value="Genomic_DNA"/>
</dbReference>
<name>A0A0C4EDC9_MAGP6</name>
<reference evidence="2" key="2">
    <citation type="submission" date="2010-05" db="EMBL/GenBank/DDBJ databases">
        <title>The Genome Sequence of Magnaporthe poae strain ATCC 64411.</title>
        <authorList>
            <consortium name="The Broad Institute Genome Sequencing Platform"/>
            <consortium name="Broad Institute Genome Sequencing Center for Infectious Disease"/>
            <person name="Ma L.-J."/>
            <person name="Dead R."/>
            <person name="Young S."/>
            <person name="Zeng Q."/>
            <person name="Koehrsen M."/>
            <person name="Alvarado L."/>
            <person name="Berlin A."/>
            <person name="Chapman S.B."/>
            <person name="Chen Z."/>
            <person name="Freedman E."/>
            <person name="Gellesch M."/>
            <person name="Goldberg J."/>
            <person name="Griggs A."/>
            <person name="Gujja S."/>
            <person name="Heilman E.R."/>
            <person name="Heiman D."/>
            <person name="Hepburn T."/>
            <person name="Howarth C."/>
            <person name="Jen D."/>
            <person name="Larson L."/>
            <person name="Mehta T."/>
            <person name="Neiman D."/>
            <person name="Pearson M."/>
            <person name="Roberts A."/>
            <person name="Saif S."/>
            <person name="Shea T."/>
            <person name="Shenoy N."/>
            <person name="Sisk P."/>
            <person name="Stolte C."/>
            <person name="Sykes S."/>
            <person name="Walk T."/>
            <person name="White J."/>
            <person name="Yandava C."/>
            <person name="Haas B."/>
            <person name="Nusbaum C."/>
            <person name="Birren B."/>
        </authorList>
    </citation>
    <scope>NUCLEOTIDE SEQUENCE</scope>
    <source>
        <strain evidence="2">ATCC 64411</strain>
    </source>
</reference>
<protein>
    <submittedName>
        <fullName evidence="2 3">Uncharacterized protein</fullName>
    </submittedName>
</protein>
<dbReference type="AlphaFoldDB" id="A0A0C4EDC9"/>
<keyword evidence="1" id="KW-1133">Transmembrane helix</keyword>
<dbReference type="Proteomes" id="UP000011715">
    <property type="component" value="Unassembled WGS sequence"/>
</dbReference>
<keyword evidence="1" id="KW-0472">Membrane</keyword>
<evidence type="ECO:0000256" key="1">
    <source>
        <dbReference type="SAM" id="Phobius"/>
    </source>
</evidence>
<organism evidence="3 4">
    <name type="scientific">Magnaporthiopsis poae (strain ATCC 64411 / 73-15)</name>
    <name type="common">Kentucky bluegrass fungus</name>
    <name type="synonym">Magnaporthe poae</name>
    <dbReference type="NCBI Taxonomy" id="644358"/>
    <lineage>
        <taxon>Eukaryota</taxon>
        <taxon>Fungi</taxon>
        <taxon>Dikarya</taxon>
        <taxon>Ascomycota</taxon>
        <taxon>Pezizomycotina</taxon>
        <taxon>Sordariomycetes</taxon>
        <taxon>Sordariomycetidae</taxon>
        <taxon>Magnaporthales</taxon>
        <taxon>Magnaporthaceae</taxon>
        <taxon>Magnaporthiopsis</taxon>
    </lineage>
</organism>
<keyword evidence="1" id="KW-0812">Transmembrane</keyword>
<proteinExistence type="predicted"/>
<dbReference type="EMBL" id="GL876978">
    <property type="protein sequence ID" value="KLU91775.1"/>
    <property type="molecule type" value="Genomic_DNA"/>
</dbReference>
<dbReference type="VEuPathDB" id="FungiDB:MAPG_10724"/>
<reference evidence="3" key="4">
    <citation type="journal article" date="2015" name="G3 (Bethesda)">
        <title>Genome sequences of three phytopathogenic species of the Magnaporthaceae family of fungi.</title>
        <authorList>
            <person name="Okagaki L.H."/>
            <person name="Nunes C.C."/>
            <person name="Sailsbery J."/>
            <person name="Clay B."/>
            <person name="Brown D."/>
            <person name="John T."/>
            <person name="Oh Y."/>
            <person name="Young N."/>
            <person name="Fitzgerald M."/>
            <person name="Haas B.J."/>
            <person name="Zeng Q."/>
            <person name="Young S."/>
            <person name="Adiconis X."/>
            <person name="Fan L."/>
            <person name="Levin J.Z."/>
            <person name="Mitchell T.K."/>
            <person name="Okubara P.A."/>
            <person name="Farman M.L."/>
            <person name="Kohn L.M."/>
            <person name="Birren B."/>
            <person name="Ma L.-J."/>
            <person name="Dean R.A."/>
        </authorList>
    </citation>
    <scope>NUCLEOTIDE SEQUENCE</scope>
    <source>
        <strain evidence="3">ATCC 64411 / 73-15</strain>
    </source>
</reference>
<evidence type="ECO:0000313" key="3">
    <source>
        <dbReference type="EnsemblFungi" id="MAPG_10724T0"/>
    </source>
</evidence>
<reference evidence="3" key="5">
    <citation type="submission" date="2015-06" db="UniProtKB">
        <authorList>
            <consortium name="EnsemblFungi"/>
        </authorList>
    </citation>
    <scope>IDENTIFICATION</scope>
    <source>
        <strain evidence="3">ATCC 64411</strain>
    </source>
</reference>
<feature type="transmembrane region" description="Helical" evidence="1">
    <location>
        <begin position="37"/>
        <end position="55"/>
    </location>
</feature>
<gene>
    <name evidence="2" type="ORF">MAPG_10724</name>
</gene>
<evidence type="ECO:0000313" key="2">
    <source>
        <dbReference type="EMBL" id="KLU91775.1"/>
    </source>
</evidence>
<evidence type="ECO:0000313" key="4">
    <source>
        <dbReference type="Proteomes" id="UP000011715"/>
    </source>
</evidence>
<dbReference type="EnsemblFungi" id="MAPG_10724T0">
    <property type="protein sequence ID" value="MAPG_10724T0"/>
    <property type="gene ID" value="MAPG_10724"/>
</dbReference>
<keyword evidence="4" id="KW-1185">Reference proteome</keyword>
<reference evidence="4" key="1">
    <citation type="submission" date="2010-05" db="EMBL/GenBank/DDBJ databases">
        <title>The genome sequence of Magnaporthe poae strain ATCC 64411.</title>
        <authorList>
            <person name="Ma L.-J."/>
            <person name="Dead R."/>
            <person name="Young S."/>
            <person name="Zeng Q."/>
            <person name="Koehrsen M."/>
            <person name="Alvarado L."/>
            <person name="Berlin A."/>
            <person name="Chapman S.B."/>
            <person name="Chen Z."/>
            <person name="Freedman E."/>
            <person name="Gellesch M."/>
            <person name="Goldberg J."/>
            <person name="Griggs A."/>
            <person name="Gujja S."/>
            <person name="Heilman E.R."/>
            <person name="Heiman D."/>
            <person name="Hepburn T."/>
            <person name="Howarth C."/>
            <person name="Jen D."/>
            <person name="Larson L."/>
            <person name="Mehta T."/>
            <person name="Neiman D."/>
            <person name="Pearson M."/>
            <person name="Roberts A."/>
            <person name="Saif S."/>
            <person name="Shea T."/>
            <person name="Shenoy N."/>
            <person name="Sisk P."/>
            <person name="Stolte C."/>
            <person name="Sykes S."/>
            <person name="Walk T."/>
            <person name="White J."/>
            <person name="Yandava C."/>
            <person name="Haas B."/>
            <person name="Nusbaum C."/>
            <person name="Birren B."/>
        </authorList>
    </citation>
    <scope>NUCLEOTIDE SEQUENCE [LARGE SCALE GENOMIC DNA]</scope>
    <source>
        <strain evidence="4">ATCC 64411 / 73-15</strain>
    </source>
</reference>
<reference evidence="2" key="3">
    <citation type="submission" date="2011-03" db="EMBL/GenBank/DDBJ databases">
        <title>Annotation of Magnaporthe poae ATCC 64411.</title>
        <authorList>
            <person name="Ma L.-J."/>
            <person name="Dead R."/>
            <person name="Young S.K."/>
            <person name="Zeng Q."/>
            <person name="Gargeya S."/>
            <person name="Fitzgerald M."/>
            <person name="Haas B."/>
            <person name="Abouelleil A."/>
            <person name="Alvarado L."/>
            <person name="Arachchi H.M."/>
            <person name="Berlin A."/>
            <person name="Brown A."/>
            <person name="Chapman S.B."/>
            <person name="Chen Z."/>
            <person name="Dunbar C."/>
            <person name="Freedman E."/>
            <person name="Gearin G."/>
            <person name="Gellesch M."/>
            <person name="Goldberg J."/>
            <person name="Griggs A."/>
            <person name="Gujja S."/>
            <person name="Heiman D."/>
            <person name="Howarth C."/>
            <person name="Larson L."/>
            <person name="Lui A."/>
            <person name="MacDonald P.J.P."/>
            <person name="Mehta T."/>
            <person name="Montmayeur A."/>
            <person name="Murphy C."/>
            <person name="Neiman D."/>
            <person name="Pearson M."/>
            <person name="Priest M."/>
            <person name="Roberts A."/>
            <person name="Saif S."/>
            <person name="Shea T."/>
            <person name="Shenoy N."/>
            <person name="Sisk P."/>
            <person name="Stolte C."/>
            <person name="Sykes S."/>
            <person name="Yandava C."/>
            <person name="Wortman J."/>
            <person name="Nusbaum C."/>
            <person name="Birren B."/>
        </authorList>
    </citation>
    <scope>NUCLEOTIDE SEQUENCE</scope>
    <source>
        <strain evidence="2">ATCC 64411</strain>
    </source>
</reference>